<dbReference type="GO" id="GO:0046872">
    <property type="term" value="F:metal ion binding"/>
    <property type="evidence" value="ECO:0007669"/>
    <property type="project" value="UniProtKB-KW"/>
</dbReference>
<reference evidence="5 6" key="1">
    <citation type="submission" date="2020-07" db="EMBL/GenBank/DDBJ databases">
        <title>Complete genome and description of Corynebacterium incognita strain Marseille-Q3630 sp. nov.</title>
        <authorList>
            <person name="Boxberger M."/>
        </authorList>
    </citation>
    <scope>NUCLEOTIDE SEQUENCE [LARGE SCALE GENOMIC DNA]</scope>
    <source>
        <strain evidence="5 6">Marseille-Q3630</strain>
    </source>
</reference>
<evidence type="ECO:0000313" key="5">
    <source>
        <dbReference type="EMBL" id="QNE90186.1"/>
    </source>
</evidence>
<dbReference type="AlphaFoldDB" id="A0A7G7CRH0"/>
<keyword evidence="2" id="KW-0479">Metal-binding</keyword>
<dbReference type="PANTHER" id="PTHR43270:SF12">
    <property type="entry name" value="SUCCINYL-DIAMINOPIMELATE DESUCCINYLASE"/>
    <property type="match status" value="1"/>
</dbReference>
<dbReference type="Gene3D" id="3.30.70.360">
    <property type="match status" value="1"/>
</dbReference>
<keyword evidence="6" id="KW-1185">Reference proteome</keyword>
<dbReference type="EMBL" id="CP059404">
    <property type="protein sequence ID" value="QNE90186.1"/>
    <property type="molecule type" value="Genomic_DNA"/>
</dbReference>
<gene>
    <name evidence="5" type="ORF">H0194_04165</name>
</gene>
<dbReference type="Pfam" id="PF01546">
    <property type="entry name" value="Peptidase_M20"/>
    <property type="match status" value="1"/>
</dbReference>
<keyword evidence="1" id="KW-0645">Protease</keyword>
<name>A0A7G7CRH0_9CORY</name>
<dbReference type="InterPro" id="IPR002933">
    <property type="entry name" value="Peptidase_M20"/>
</dbReference>
<dbReference type="GO" id="GO:0006508">
    <property type="term" value="P:proteolysis"/>
    <property type="evidence" value="ECO:0007669"/>
    <property type="project" value="UniProtKB-KW"/>
</dbReference>
<evidence type="ECO:0000256" key="3">
    <source>
        <dbReference type="ARBA" id="ARBA00022801"/>
    </source>
</evidence>
<keyword evidence="3" id="KW-0378">Hydrolase</keyword>
<feature type="domain" description="Peptidase M20 dimerisation" evidence="4">
    <location>
        <begin position="206"/>
        <end position="344"/>
    </location>
</feature>
<accession>A0A7G7CRH0</accession>
<dbReference type="InterPro" id="IPR001261">
    <property type="entry name" value="ArgE/DapE_CS"/>
</dbReference>
<dbReference type="InterPro" id="IPR011650">
    <property type="entry name" value="Peptidase_M20_dimer"/>
</dbReference>
<dbReference type="RefSeq" id="WP_185176559.1">
    <property type="nucleotide sequence ID" value="NZ_CP059404.1"/>
</dbReference>
<sequence length="447" mass="47478">MTTISDFISNDRDRIFSQLSELVAFNSVHNEPGLEEEPKKAAQWVQAAFTEAGFDIKAIETADGSTAIVGSKPGDAAKPTVLLYSHYDVVPVGNVEAWESDPLTLTERNGRWYGRGAADCKGNVVMHLAALRALEQAGGTDLNLKVLIEGSEERGGNGLSQLIEDRPELFAADAILIADGGNTKVGQPTLLTSLRGGAQINVQVDTLAAGVHSGSFGGAAPDAAKALMRTLDSLTDEYGRTVIDGVDCARTWDGAPYPREDFRGDALLLDGVDIMGTEDDAIADMVWSRPAVSVTGFTSTPVAEAVNAVAHTAQANLNVRVPADMDSAEVAEAVKAHLENHVPWNAHIKVTILEVNRGFSTDPNKPAAKTLGDCLAEAYGKETIQSGMGGSIPLTVELQEAHPNAEIALFGVEEPLCTIHSANESVDPTEIEHIAIAEALFLQRYTK</sequence>
<dbReference type="NCBIfam" id="NF005914">
    <property type="entry name" value="PRK07907.1"/>
    <property type="match status" value="1"/>
</dbReference>
<evidence type="ECO:0000259" key="4">
    <source>
        <dbReference type="Pfam" id="PF07687"/>
    </source>
</evidence>
<protein>
    <submittedName>
        <fullName evidence="5">Dipeptidase</fullName>
    </submittedName>
</protein>
<dbReference type="SUPFAM" id="SSF53187">
    <property type="entry name" value="Zn-dependent exopeptidases"/>
    <property type="match status" value="1"/>
</dbReference>
<dbReference type="PANTHER" id="PTHR43270">
    <property type="entry name" value="BETA-ALA-HIS DIPEPTIDASE"/>
    <property type="match status" value="1"/>
</dbReference>
<proteinExistence type="predicted"/>
<evidence type="ECO:0000313" key="6">
    <source>
        <dbReference type="Proteomes" id="UP000515743"/>
    </source>
</evidence>
<dbReference type="Gene3D" id="3.40.630.10">
    <property type="entry name" value="Zn peptidases"/>
    <property type="match status" value="1"/>
</dbReference>
<evidence type="ECO:0000256" key="2">
    <source>
        <dbReference type="ARBA" id="ARBA00022723"/>
    </source>
</evidence>
<dbReference type="PROSITE" id="PS00758">
    <property type="entry name" value="ARGE_DAPE_CPG2_1"/>
    <property type="match status" value="1"/>
</dbReference>
<dbReference type="Pfam" id="PF07687">
    <property type="entry name" value="M20_dimer"/>
    <property type="match status" value="1"/>
</dbReference>
<dbReference type="InterPro" id="IPR051458">
    <property type="entry name" value="Cyt/Met_Dipeptidase"/>
</dbReference>
<dbReference type="KEGG" id="cik:H0194_04165"/>
<organism evidence="5 6">
    <name type="scientific">Corynebacterium incognita</name>
    <dbReference type="NCBI Taxonomy" id="2754725"/>
    <lineage>
        <taxon>Bacteria</taxon>
        <taxon>Bacillati</taxon>
        <taxon>Actinomycetota</taxon>
        <taxon>Actinomycetes</taxon>
        <taxon>Mycobacteriales</taxon>
        <taxon>Corynebacteriaceae</taxon>
        <taxon>Corynebacterium</taxon>
    </lineage>
</organism>
<dbReference type="Proteomes" id="UP000515743">
    <property type="component" value="Chromosome"/>
</dbReference>
<evidence type="ECO:0000256" key="1">
    <source>
        <dbReference type="ARBA" id="ARBA00022670"/>
    </source>
</evidence>
<dbReference type="GO" id="GO:0008233">
    <property type="term" value="F:peptidase activity"/>
    <property type="evidence" value="ECO:0007669"/>
    <property type="project" value="UniProtKB-KW"/>
</dbReference>